<dbReference type="EMBL" id="CH480864">
    <property type="protein sequence ID" value="EDW52864.1"/>
    <property type="molecule type" value="Genomic_DNA"/>
</dbReference>
<name>B4IL35_DROSE</name>
<keyword evidence="3" id="KW-1185">Reference proteome</keyword>
<evidence type="ECO:0000313" key="2">
    <source>
        <dbReference type="EMBL" id="EDW55456.1"/>
    </source>
</evidence>
<dbReference type="Proteomes" id="UP000001292">
    <property type="component" value="Unassembled WGS sequence"/>
</dbReference>
<dbReference type="HOGENOM" id="CLU_2199688_0_0_1"/>
<dbReference type="EMBL" id="CH481481">
    <property type="protein sequence ID" value="EDW55456.1"/>
    <property type="molecule type" value="Genomic_DNA"/>
</dbReference>
<proteinExistence type="predicted"/>
<dbReference type="AlphaFoldDB" id="B4IL35"/>
<evidence type="ECO:0000313" key="3">
    <source>
        <dbReference type="Proteomes" id="UP000001292"/>
    </source>
</evidence>
<evidence type="ECO:0000313" key="1">
    <source>
        <dbReference type="EMBL" id="EDW52864.1"/>
    </source>
</evidence>
<reference evidence="1" key="2">
    <citation type="submission" date="2008-06" db="EMBL/GenBank/DDBJ databases">
        <authorList>
            <consortium name="FlyBase"/>
        </authorList>
    </citation>
    <scope>NUCLEOTIDE SEQUENCE</scope>
    <source>
        <strain evidence="1">Rob3c</strain>
    </source>
</reference>
<reference evidence="1 3" key="1">
    <citation type="journal article" date="2007" name="Nature">
        <title>Evolution of genes and genomes on the Drosophila phylogeny.</title>
        <authorList>
            <consortium name="Drosophila 12 Genomes Consortium"/>
            <person name="Clark A.G."/>
            <person name="Eisen M.B."/>
            <person name="Smith D.R."/>
            <person name="Bergman C.M."/>
            <person name="Oliver B."/>
            <person name="Markow T.A."/>
            <person name="Kaufman T.C."/>
            <person name="Kellis M."/>
            <person name="Gelbart W."/>
            <person name="Iyer V.N."/>
            <person name="Pollard D.A."/>
            <person name="Sackton T.B."/>
            <person name="Larracuente A.M."/>
            <person name="Singh N.D."/>
            <person name="Abad J.P."/>
            <person name="Abt D.N."/>
            <person name="Adryan B."/>
            <person name="Aguade M."/>
            <person name="Akashi H."/>
            <person name="Anderson W.W."/>
            <person name="Aquadro C.F."/>
            <person name="Ardell D.H."/>
            <person name="Arguello R."/>
            <person name="Artieri C.G."/>
            <person name="Barbash D.A."/>
            <person name="Barker D."/>
            <person name="Barsanti P."/>
            <person name="Batterham P."/>
            <person name="Batzoglou S."/>
            <person name="Begun D."/>
            <person name="Bhutkar A."/>
            <person name="Blanco E."/>
            <person name="Bosak S.A."/>
            <person name="Bradley R.K."/>
            <person name="Brand A.D."/>
            <person name="Brent M.R."/>
            <person name="Brooks A.N."/>
            <person name="Brown R.H."/>
            <person name="Butlin R.K."/>
            <person name="Caggese C."/>
            <person name="Calvi B.R."/>
            <person name="Bernardo de Carvalho A."/>
            <person name="Caspi A."/>
            <person name="Castrezana S."/>
            <person name="Celniker S.E."/>
            <person name="Chang J.L."/>
            <person name="Chapple C."/>
            <person name="Chatterji S."/>
            <person name="Chinwalla A."/>
            <person name="Civetta A."/>
            <person name="Clifton S.W."/>
            <person name="Comeron J.M."/>
            <person name="Costello J.C."/>
            <person name="Coyne J.A."/>
            <person name="Daub J."/>
            <person name="David R.G."/>
            <person name="Delcher A.L."/>
            <person name="Delehaunty K."/>
            <person name="Do C.B."/>
            <person name="Ebling H."/>
            <person name="Edwards K."/>
            <person name="Eickbush T."/>
            <person name="Evans J.D."/>
            <person name="Filipski A."/>
            <person name="Findeiss S."/>
            <person name="Freyhult E."/>
            <person name="Fulton L."/>
            <person name="Fulton R."/>
            <person name="Garcia A.C."/>
            <person name="Gardiner A."/>
            <person name="Garfield D.A."/>
            <person name="Garvin B.E."/>
            <person name="Gibson G."/>
            <person name="Gilbert D."/>
            <person name="Gnerre S."/>
            <person name="Godfrey J."/>
            <person name="Good R."/>
            <person name="Gotea V."/>
            <person name="Gravely B."/>
            <person name="Greenberg A.J."/>
            <person name="Griffiths-Jones S."/>
            <person name="Gross S."/>
            <person name="Guigo R."/>
            <person name="Gustafson E.A."/>
            <person name="Haerty W."/>
            <person name="Hahn M.W."/>
            <person name="Halligan D.L."/>
            <person name="Halpern A.L."/>
            <person name="Halter G.M."/>
            <person name="Han M.V."/>
            <person name="Heger A."/>
            <person name="Hillier L."/>
            <person name="Hinrichs A.S."/>
            <person name="Holmes I."/>
            <person name="Hoskins R.A."/>
            <person name="Hubisz M.J."/>
            <person name="Hultmark D."/>
            <person name="Huntley M.A."/>
            <person name="Jaffe D.B."/>
            <person name="Jagadeeshan S."/>
            <person name="Jeck W.R."/>
            <person name="Johnson J."/>
            <person name="Jones C.D."/>
            <person name="Jordan W.C."/>
            <person name="Karpen G.H."/>
            <person name="Kataoka E."/>
            <person name="Keightley P.D."/>
            <person name="Kheradpour P."/>
            <person name="Kirkness E.F."/>
            <person name="Koerich L.B."/>
            <person name="Kristiansen K."/>
            <person name="Kudrna D."/>
            <person name="Kulathinal R.J."/>
            <person name="Kumar S."/>
            <person name="Kwok R."/>
            <person name="Lander E."/>
            <person name="Langley C.H."/>
            <person name="Lapoint R."/>
            <person name="Lazzaro B.P."/>
            <person name="Lee S.J."/>
            <person name="Levesque L."/>
            <person name="Li R."/>
            <person name="Lin C.F."/>
            <person name="Lin M.F."/>
            <person name="Lindblad-Toh K."/>
            <person name="Llopart A."/>
            <person name="Long M."/>
            <person name="Low L."/>
            <person name="Lozovsky E."/>
            <person name="Lu J."/>
            <person name="Luo M."/>
            <person name="Machado C.A."/>
            <person name="Makalowski W."/>
            <person name="Marzo M."/>
            <person name="Matsuda M."/>
            <person name="Matzkin L."/>
            <person name="McAllister B."/>
            <person name="McBride C.S."/>
            <person name="McKernan B."/>
            <person name="McKernan K."/>
            <person name="Mendez-Lago M."/>
            <person name="Minx P."/>
            <person name="Mollenhauer M.U."/>
            <person name="Montooth K."/>
            <person name="Mount S.M."/>
            <person name="Mu X."/>
            <person name="Myers E."/>
            <person name="Negre B."/>
            <person name="Newfeld S."/>
            <person name="Nielsen R."/>
            <person name="Noor M.A."/>
            <person name="O'Grady P."/>
            <person name="Pachter L."/>
            <person name="Papaceit M."/>
            <person name="Parisi M.J."/>
            <person name="Parisi M."/>
            <person name="Parts L."/>
            <person name="Pedersen J.S."/>
            <person name="Pesole G."/>
            <person name="Phillippy A.M."/>
            <person name="Ponting C.P."/>
            <person name="Pop M."/>
            <person name="Porcelli D."/>
            <person name="Powell J.R."/>
            <person name="Prohaska S."/>
            <person name="Pruitt K."/>
            <person name="Puig M."/>
            <person name="Quesneville H."/>
            <person name="Ram K.R."/>
            <person name="Rand D."/>
            <person name="Rasmussen M.D."/>
            <person name="Reed L.K."/>
            <person name="Reenan R."/>
            <person name="Reily A."/>
            <person name="Remington K.A."/>
            <person name="Rieger T.T."/>
            <person name="Ritchie M.G."/>
            <person name="Robin C."/>
            <person name="Rogers Y.H."/>
            <person name="Rohde C."/>
            <person name="Rozas J."/>
            <person name="Rubenfield M.J."/>
            <person name="Ruiz A."/>
            <person name="Russo S."/>
            <person name="Salzberg S.L."/>
            <person name="Sanchez-Gracia A."/>
            <person name="Saranga D.J."/>
            <person name="Sato H."/>
            <person name="Schaeffer S.W."/>
            <person name="Schatz M.C."/>
            <person name="Schlenke T."/>
            <person name="Schwartz R."/>
            <person name="Segarra C."/>
            <person name="Singh R.S."/>
            <person name="Sirot L."/>
            <person name="Sirota M."/>
            <person name="Sisneros N.B."/>
            <person name="Smith C.D."/>
            <person name="Smith T.F."/>
            <person name="Spieth J."/>
            <person name="Stage D.E."/>
            <person name="Stark A."/>
            <person name="Stephan W."/>
            <person name="Strausberg R.L."/>
            <person name="Strempel S."/>
            <person name="Sturgill D."/>
            <person name="Sutton G."/>
            <person name="Sutton G.G."/>
            <person name="Tao W."/>
            <person name="Teichmann S."/>
            <person name="Tobari Y.N."/>
            <person name="Tomimura Y."/>
            <person name="Tsolas J.M."/>
            <person name="Valente V.L."/>
            <person name="Venter E."/>
            <person name="Venter J.C."/>
            <person name="Vicario S."/>
            <person name="Vieira F.G."/>
            <person name="Vilella A.J."/>
            <person name="Villasante A."/>
            <person name="Walenz B."/>
            <person name="Wang J."/>
            <person name="Wasserman M."/>
            <person name="Watts T."/>
            <person name="Wilson D."/>
            <person name="Wilson R.K."/>
            <person name="Wing R.A."/>
            <person name="Wolfner M.F."/>
            <person name="Wong A."/>
            <person name="Wong G.K."/>
            <person name="Wu C.I."/>
            <person name="Wu G."/>
            <person name="Yamamoto D."/>
            <person name="Yang H.P."/>
            <person name="Yang S.P."/>
            <person name="Yorke J.A."/>
            <person name="Yoshida K."/>
            <person name="Zdobnov E."/>
            <person name="Zhang P."/>
            <person name="Zhang Y."/>
            <person name="Zimin A.V."/>
            <person name="Baldwin J."/>
            <person name="Abdouelleil A."/>
            <person name="Abdulkadir J."/>
            <person name="Abebe A."/>
            <person name="Abera B."/>
            <person name="Abreu J."/>
            <person name="Acer S.C."/>
            <person name="Aftuck L."/>
            <person name="Alexander A."/>
            <person name="An P."/>
            <person name="Anderson E."/>
            <person name="Anderson S."/>
            <person name="Arachi H."/>
            <person name="Azer M."/>
            <person name="Bachantsang P."/>
            <person name="Barry A."/>
            <person name="Bayul T."/>
            <person name="Berlin A."/>
            <person name="Bessette D."/>
            <person name="Bloom T."/>
            <person name="Blye J."/>
            <person name="Boguslavskiy L."/>
            <person name="Bonnet C."/>
            <person name="Boukhgalter B."/>
            <person name="Bourzgui I."/>
            <person name="Brown A."/>
            <person name="Cahill P."/>
            <person name="Channer S."/>
            <person name="Cheshatsang Y."/>
            <person name="Chuda L."/>
            <person name="Citroen M."/>
            <person name="Collymore A."/>
            <person name="Cooke P."/>
            <person name="Costello M."/>
            <person name="D'Aco K."/>
            <person name="Daza R."/>
            <person name="De Haan G."/>
            <person name="DeGray S."/>
            <person name="DeMaso C."/>
            <person name="Dhargay N."/>
            <person name="Dooley K."/>
            <person name="Dooley E."/>
            <person name="Doricent M."/>
            <person name="Dorje P."/>
            <person name="Dorjee K."/>
            <person name="Dupes A."/>
            <person name="Elong R."/>
            <person name="Falk J."/>
            <person name="Farina A."/>
            <person name="Faro S."/>
            <person name="Ferguson D."/>
            <person name="Fisher S."/>
            <person name="Foley C.D."/>
            <person name="Franke A."/>
            <person name="Friedrich D."/>
            <person name="Gadbois L."/>
            <person name="Gearin G."/>
            <person name="Gearin C.R."/>
            <person name="Giannoukos G."/>
            <person name="Goode T."/>
            <person name="Graham J."/>
            <person name="Grandbois E."/>
            <person name="Grewal S."/>
            <person name="Gyaltsen K."/>
            <person name="Hafez N."/>
            <person name="Hagos B."/>
            <person name="Hall J."/>
            <person name="Henson C."/>
            <person name="Hollinger A."/>
            <person name="Honan T."/>
            <person name="Huard M.D."/>
            <person name="Hughes L."/>
            <person name="Hurhula B."/>
            <person name="Husby M.E."/>
            <person name="Kamat A."/>
            <person name="Kanga B."/>
            <person name="Kashin S."/>
            <person name="Khazanovich D."/>
            <person name="Kisner P."/>
            <person name="Lance K."/>
            <person name="Lara M."/>
            <person name="Lee W."/>
            <person name="Lennon N."/>
            <person name="Letendre F."/>
            <person name="LeVine R."/>
            <person name="Lipovsky A."/>
            <person name="Liu X."/>
            <person name="Liu J."/>
            <person name="Liu S."/>
            <person name="Lokyitsang T."/>
            <person name="Lokyitsang Y."/>
            <person name="Lubonja R."/>
            <person name="Lui A."/>
            <person name="MacDonald P."/>
            <person name="Magnisalis V."/>
            <person name="Maru K."/>
            <person name="Matthews C."/>
            <person name="McCusker W."/>
            <person name="McDonough S."/>
            <person name="Mehta T."/>
            <person name="Meldrim J."/>
            <person name="Meneus L."/>
            <person name="Mihai O."/>
            <person name="Mihalev A."/>
            <person name="Mihova T."/>
            <person name="Mittelman R."/>
            <person name="Mlenga V."/>
            <person name="Montmayeur A."/>
            <person name="Mulrain L."/>
            <person name="Navidi A."/>
            <person name="Naylor J."/>
            <person name="Negash T."/>
            <person name="Nguyen T."/>
            <person name="Nguyen N."/>
            <person name="Nicol R."/>
            <person name="Norbu C."/>
            <person name="Norbu N."/>
            <person name="Novod N."/>
            <person name="O'Neill B."/>
            <person name="Osman S."/>
            <person name="Markiewicz E."/>
            <person name="Oyono O.L."/>
            <person name="Patti C."/>
            <person name="Phunkhang P."/>
            <person name="Pierre F."/>
            <person name="Priest M."/>
            <person name="Raghuraman S."/>
            <person name="Rege F."/>
            <person name="Reyes R."/>
            <person name="Rise C."/>
            <person name="Rogov P."/>
            <person name="Ross K."/>
            <person name="Ryan E."/>
            <person name="Settipalli S."/>
            <person name="Shea T."/>
            <person name="Sherpa N."/>
            <person name="Shi L."/>
            <person name="Shih D."/>
            <person name="Sparrow T."/>
            <person name="Spaulding J."/>
            <person name="Stalker J."/>
            <person name="Stange-Thomann N."/>
            <person name="Stavropoulos S."/>
            <person name="Stone C."/>
            <person name="Strader C."/>
            <person name="Tesfaye S."/>
            <person name="Thomson T."/>
            <person name="Thoulutsang Y."/>
            <person name="Thoulutsang D."/>
            <person name="Topham K."/>
            <person name="Topping I."/>
            <person name="Tsamla T."/>
            <person name="Vassiliev H."/>
            <person name="Vo A."/>
            <person name="Wangchuk T."/>
            <person name="Wangdi T."/>
            <person name="Weiand M."/>
            <person name="Wilkinson J."/>
            <person name="Wilson A."/>
            <person name="Yadav S."/>
            <person name="Young G."/>
            <person name="Yu Q."/>
            <person name="Zembek L."/>
            <person name="Zhong D."/>
            <person name="Zimmer A."/>
            <person name="Zwirko Z."/>
            <person name="Jaffe D.B."/>
            <person name="Alvarez P."/>
            <person name="Brockman W."/>
            <person name="Butler J."/>
            <person name="Chin C."/>
            <person name="Gnerre S."/>
            <person name="Grabherr M."/>
            <person name="Kleber M."/>
            <person name="Mauceli E."/>
            <person name="MacCallum I."/>
        </authorList>
    </citation>
    <scope>NUCLEOTIDE SEQUENCE [LARGE SCALE GENOMIC DNA]</scope>
    <source>
        <strain evidence="1">Rob3c</strain>
        <strain evidence="3">Rob3c / Tucson 14021-0248.25</strain>
    </source>
</reference>
<protein>
    <submittedName>
        <fullName evidence="2">GM11996</fullName>
    </submittedName>
    <submittedName>
        <fullName evidence="1">GM15128</fullName>
    </submittedName>
</protein>
<sequence length="108" mass="12024">MSTPTVTWESTCIKNLFGGPILQSSRPNDSKAGLDSEVWQALADYKSLANQVLGTASKHQLDSMRSVQTRSAQHAPTLRWYVTNHASLRDLQISRIFDEISLHNPSDV</sequence>
<accession>B4IL35</accession>
<organism evidence="3">
    <name type="scientific">Drosophila sechellia</name>
    <name type="common">Fruit fly</name>
    <dbReference type="NCBI Taxonomy" id="7238"/>
    <lineage>
        <taxon>Eukaryota</taxon>
        <taxon>Metazoa</taxon>
        <taxon>Ecdysozoa</taxon>
        <taxon>Arthropoda</taxon>
        <taxon>Hexapoda</taxon>
        <taxon>Insecta</taxon>
        <taxon>Pterygota</taxon>
        <taxon>Neoptera</taxon>
        <taxon>Endopterygota</taxon>
        <taxon>Diptera</taxon>
        <taxon>Brachycera</taxon>
        <taxon>Muscomorpha</taxon>
        <taxon>Ephydroidea</taxon>
        <taxon>Drosophilidae</taxon>
        <taxon>Drosophila</taxon>
        <taxon>Sophophora</taxon>
    </lineage>
</organism>
<gene>
    <name evidence="1" type="primary">Dsec\GM15128</name>
    <name evidence="2" type="synonym">Dsec\GM11996</name>
    <name evidence="2" type="ORF">Dsec_GM11996</name>
    <name evidence="1" type="ORF">Dsec_GM15128</name>
    <name evidence="1" type="ORF">GM11996</name>
    <name evidence="1" type="ORF">GM15128</name>
</gene>